<protein>
    <submittedName>
        <fullName evidence="1">Uncharacterized protein</fullName>
    </submittedName>
</protein>
<evidence type="ECO:0000313" key="2">
    <source>
        <dbReference type="Proteomes" id="UP000078541"/>
    </source>
</evidence>
<organism evidence="1 2">
    <name type="scientific">Trachymyrmex septentrionalis</name>
    <dbReference type="NCBI Taxonomy" id="34720"/>
    <lineage>
        <taxon>Eukaryota</taxon>
        <taxon>Metazoa</taxon>
        <taxon>Ecdysozoa</taxon>
        <taxon>Arthropoda</taxon>
        <taxon>Hexapoda</taxon>
        <taxon>Insecta</taxon>
        <taxon>Pterygota</taxon>
        <taxon>Neoptera</taxon>
        <taxon>Endopterygota</taxon>
        <taxon>Hymenoptera</taxon>
        <taxon>Apocrita</taxon>
        <taxon>Aculeata</taxon>
        <taxon>Formicoidea</taxon>
        <taxon>Formicidae</taxon>
        <taxon>Myrmicinae</taxon>
        <taxon>Trachymyrmex</taxon>
    </lineage>
</organism>
<feature type="non-terminal residue" evidence="1">
    <location>
        <position position="1"/>
    </location>
</feature>
<dbReference type="EMBL" id="KQ981281">
    <property type="protein sequence ID" value="KYN43318.1"/>
    <property type="molecule type" value="Genomic_DNA"/>
</dbReference>
<sequence length="105" mass="11637">LLRGLISLRLISNDKTNLTWAIAGNKRFVRDASVYGRVAASELSYNCDTPQLPRYLTVTCQGYDSLPDDLVATWLLKVGALTTVKPYGIRVNVYLPRIAGIHVSK</sequence>
<dbReference type="Proteomes" id="UP000078541">
    <property type="component" value="Unassembled WGS sequence"/>
</dbReference>
<name>A0A195FS79_9HYME</name>
<gene>
    <name evidence="1" type="ORF">ALC56_02266</name>
</gene>
<dbReference type="AlphaFoldDB" id="A0A195FS79"/>
<accession>A0A195FS79</accession>
<reference evidence="1 2" key="1">
    <citation type="submission" date="2016-03" db="EMBL/GenBank/DDBJ databases">
        <title>Trachymyrmex septentrionalis WGS genome.</title>
        <authorList>
            <person name="Nygaard S."/>
            <person name="Hu H."/>
            <person name="Boomsma J."/>
            <person name="Zhang G."/>
        </authorList>
    </citation>
    <scope>NUCLEOTIDE SEQUENCE [LARGE SCALE GENOMIC DNA]</scope>
    <source>
        <strain evidence="1">Tsep2-gDNA-1</strain>
        <tissue evidence="1">Whole body</tissue>
    </source>
</reference>
<evidence type="ECO:0000313" key="1">
    <source>
        <dbReference type="EMBL" id="KYN43318.1"/>
    </source>
</evidence>
<proteinExistence type="predicted"/>
<keyword evidence="2" id="KW-1185">Reference proteome</keyword>